<dbReference type="Gene3D" id="2.30.30.140">
    <property type="match status" value="1"/>
</dbReference>
<dbReference type="GO" id="GO:0005634">
    <property type="term" value="C:nucleus"/>
    <property type="evidence" value="ECO:0007669"/>
    <property type="project" value="UniProtKB-SubCell"/>
</dbReference>
<evidence type="ECO:0000256" key="9">
    <source>
        <dbReference type="ARBA" id="ARBA00023015"/>
    </source>
</evidence>
<dbReference type="GO" id="GO:0005694">
    <property type="term" value="C:chromosome"/>
    <property type="evidence" value="ECO:0007669"/>
    <property type="project" value="UniProtKB-SubCell"/>
</dbReference>
<proteinExistence type="predicted"/>
<feature type="compositionally biased region" description="Polar residues" evidence="14">
    <location>
        <begin position="556"/>
        <end position="565"/>
    </location>
</feature>
<dbReference type="Gene3D" id="3.30.40.10">
    <property type="entry name" value="Zinc/RING finger domain, C3HC4 (zinc finger)"/>
    <property type="match status" value="1"/>
</dbReference>
<dbReference type="InterPro" id="IPR000313">
    <property type="entry name" value="PWWP_dom"/>
</dbReference>
<accession>A0A9N9T9A0</accession>
<dbReference type="GO" id="GO:0034243">
    <property type="term" value="P:regulation of transcription elongation by RNA polymerase II"/>
    <property type="evidence" value="ECO:0007669"/>
    <property type="project" value="InterPro"/>
</dbReference>
<sequence>MTVRRHTDPINIKRIWNAIRQANHQKVSPDLARITKYLQSIFNYSPTQVELHLKQALDDKLIAPVKSTNPNQTYKVPLQDELTATDGKDWYCFECHLAGDVIECQTCFRVFHQGCLMGAGKKFEHHKNMMNFNSENISKPTTTHEALTIVEDVVNTCNNSTESNQIGTSTSTSNSLNTVDKKRLLFDEKLCSICNIKRVDTTEDMDKSDINYLLKFVLRRIRAWLPIAITDTLAAEDTPDWLSELEITWRANQLFCEHTDMSVIEVKLNTETYITFTEFLADALTIHHNVAIFHGIESQEYGAAEFMVRDALHDISEIRNCVDCYKHSNEKLIPKWFCLPCRVPHELVWAKQKGYPFWPAKVIRITDAHYDVRFFGGKYERSLLQKMFVRPIDTPKDTLMIKPSTAFTRAYDELKFHQKLLKNSNEVEKLLSESKSKRKSLPKNALKPAINKLPPKSPIKTPNNKIEKKNKPAIPQPNDSQEAGVSSSPSSVGKRQSDDCITLEVDDKRRKLSTDNVANSTYSGTNVIDISDGEEEDDSEEYSFRQNDTLNLEESYEQVTSSTENYGKFVSPRSESGMQPLDQPYSDSVEKMRRTLERLPNKKEIIKCAMDCMQTEIDKIMNDHNEHLKRLFESHNQQISETKKKQWCYNCEQDAIYHCCWNTAYCSQTCQQQHWQAEHKKVCRRKR</sequence>
<name>A0A9N9T9A0_PHYSR</name>
<dbReference type="Pfam" id="PF24324">
    <property type="entry name" value="MYND_ZMYND11_ZMYD8"/>
    <property type="match status" value="1"/>
</dbReference>
<feature type="domain" description="SAMD1-like winged helix (WH)" evidence="17">
    <location>
        <begin position="3"/>
        <end position="80"/>
    </location>
</feature>
<evidence type="ECO:0000256" key="7">
    <source>
        <dbReference type="ARBA" id="ARBA00022833"/>
    </source>
</evidence>
<evidence type="ECO:0000313" key="18">
    <source>
        <dbReference type="EMBL" id="CAG9853703.1"/>
    </source>
</evidence>
<keyword evidence="3" id="KW-0158">Chromosome</keyword>
<evidence type="ECO:0000256" key="3">
    <source>
        <dbReference type="ARBA" id="ARBA00022454"/>
    </source>
</evidence>
<evidence type="ECO:0000256" key="13">
    <source>
        <dbReference type="PROSITE-ProRule" id="PRU00134"/>
    </source>
</evidence>
<dbReference type="OrthoDB" id="6272564at2759"/>
<evidence type="ECO:0000259" key="16">
    <source>
        <dbReference type="PROSITE" id="PS50865"/>
    </source>
</evidence>
<dbReference type="InterPro" id="IPR047269">
    <property type="entry name" value="ZMY11"/>
</dbReference>
<evidence type="ECO:0000259" key="17">
    <source>
        <dbReference type="PROSITE" id="PS52014"/>
    </source>
</evidence>
<dbReference type="EMBL" id="OU900094">
    <property type="protein sequence ID" value="CAG9853703.1"/>
    <property type="molecule type" value="Genomic_DNA"/>
</dbReference>
<dbReference type="InterPro" id="IPR002893">
    <property type="entry name" value="Znf_MYND"/>
</dbReference>
<evidence type="ECO:0000256" key="14">
    <source>
        <dbReference type="SAM" id="MobiDB-lite"/>
    </source>
</evidence>
<evidence type="ECO:0000256" key="11">
    <source>
        <dbReference type="ARBA" id="ARBA00023163"/>
    </source>
</evidence>
<dbReference type="PROSITE" id="PS50865">
    <property type="entry name" value="ZF_MYND_2"/>
    <property type="match status" value="1"/>
</dbReference>
<keyword evidence="4" id="KW-0597">Phosphoprotein</keyword>
<evidence type="ECO:0000256" key="10">
    <source>
        <dbReference type="ARBA" id="ARBA00023117"/>
    </source>
</evidence>
<feature type="domain" description="MYND-type" evidence="16">
    <location>
        <begin position="648"/>
        <end position="683"/>
    </location>
</feature>
<evidence type="ECO:0000256" key="5">
    <source>
        <dbReference type="ARBA" id="ARBA00022723"/>
    </source>
</evidence>
<gene>
    <name evidence="18" type="ORF">PHYEVI_LOCUS175</name>
</gene>
<feature type="region of interest" description="Disordered" evidence="14">
    <location>
        <begin position="556"/>
        <end position="585"/>
    </location>
</feature>
<evidence type="ECO:0000313" key="19">
    <source>
        <dbReference type="Proteomes" id="UP001153712"/>
    </source>
</evidence>
<keyword evidence="7" id="KW-0862">Zinc</keyword>
<dbReference type="InterPro" id="IPR011011">
    <property type="entry name" value="Znf_FYVE_PHD"/>
</dbReference>
<evidence type="ECO:0008006" key="20">
    <source>
        <dbReference type="Google" id="ProtNLM"/>
    </source>
</evidence>
<feature type="region of interest" description="Disordered" evidence="14">
    <location>
        <begin position="431"/>
        <end position="544"/>
    </location>
</feature>
<keyword evidence="19" id="KW-1185">Reference proteome</keyword>
<dbReference type="InterPro" id="IPR036427">
    <property type="entry name" value="Bromodomain-like_sf"/>
</dbReference>
<dbReference type="PANTHER" id="PTHR46379">
    <property type="entry name" value="ZINC FINGER MYND DOMAIN-CONTAINING"/>
    <property type="match status" value="1"/>
</dbReference>
<dbReference type="GO" id="GO:0003714">
    <property type="term" value="F:transcription corepressor activity"/>
    <property type="evidence" value="ECO:0007669"/>
    <property type="project" value="InterPro"/>
</dbReference>
<feature type="compositionally biased region" description="Polar residues" evidence="14">
    <location>
        <begin position="477"/>
        <end position="494"/>
    </location>
</feature>
<dbReference type="Gene3D" id="1.20.920.10">
    <property type="entry name" value="Bromodomain-like"/>
    <property type="match status" value="1"/>
</dbReference>
<dbReference type="SUPFAM" id="SSF144232">
    <property type="entry name" value="HIT/MYND zinc finger-like"/>
    <property type="match status" value="1"/>
</dbReference>
<dbReference type="CDD" id="cd20159">
    <property type="entry name" value="PWWP_BS69"/>
    <property type="match status" value="1"/>
</dbReference>
<keyword evidence="9" id="KW-0805">Transcription regulation</keyword>
<dbReference type="InterPro" id="IPR013083">
    <property type="entry name" value="Znf_RING/FYVE/PHD"/>
</dbReference>
<keyword evidence="12" id="KW-0539">Nucleus</keyword>
<dbReference type="PANTHER" id="PTHR46379:SF1">
    <property type="entry name" value="ZINC FINGER MYND DOMAIN-CONTAINING PROTEIN 11"/>
    <property type="match status" value="1"/>
</dbReference>
<dbReference type="Pfam" id="PF21524">
    <property type="entry name" value="SAMD1_WH"/>
    <property type="match status" value="1"/>
</dbReference>
<protein>
    <recommendedName>
        <fullName evidence="20">Zinc finger MYND domain-containing protein 11</fullName>
    </recommendedName>
</protein>
<keyword evidence="6 13" id="KW-0863">Zinc-finger</keyword>
<dbReference type="SUPFAM" id="SSF63748">
    <property type="entry name" value="Tudor/PWWP/MBT"/>
    <property type="match status" value="1"/>
</dbReference>
<dbReference type="Proteomes" id="UP001153712">
    <property type="component" value="Chromosome 1"/>
</dbReference>
<dbReference type="InterPro" id="IPR048589">
    <property type="entry name" value="SAMD1-like_WH"/>
</dbReference>
<evidence type="ECO:0000256" key="12">
    <source>
        <dbReference type="ARBA" id="ARBA00023242"/>
    </source>
</evidence>
<evidence type="ECO:0000256" key="2">
    <source>
        <dbReference type="ARBA" id="ARBA00004286"/>
    </source>
</evidence>
<keyword evidence="10" id="KW-0103">Bromodomain</keyword>
<organism evidence="18 19">
    <name type="scientific">Phyllotreta striolata</name>
    <name type="common">Striped flea beetle</name>
    <name type="synonym">Crioceris striolata</name>
    <dbReference type="NCBI Taxonomy" id="444603"/>
    <lineage>
        <taxon>Eukaryota</taxon>
        <taxon>Metazoa</taxon>
        <taxon>Ecdysozoa</taxon>
        <taxon>Arthropoda</taxon>
        <taxon>Hexapoda</taxon>
        <taxon>Insecta</taxon>
        <taxon>Pterygota</taxon>
        <taxon>Neoptera</taxon>
        <taxon>Endopterygota</taxon>
        <taxon>Coleoptera</taxon>
        <taxon>Polyphaga</taxon>
        <taxon>Cucujiformia</taxon>
        <taxon>Chrysomeloidea</taxon>
        <taxon>Chrysomelidae</taxon>
        <taxon>Galerucinae</taxon>
        <taxon>Alticini</taxon>
        <taxon>Phyllotreta</taxon>
    </lineage>
</organism>
<dbReference type="SMART" id="SM00293">
    <property type="entry name" value="PWWP"/>
    <property type="match status" value="1"/>
</dbReference>
<comment type="subcellular location">
    <subcellularLocation>
        <location evidence="2">Chromosome</location>
    </subcellularLocation>
    <subcellularLocation>
        <location evidence="1">Nucleus</location>
    </subcellularLocation>
</comment>
<dbReference type="GO" id="GO:0009966">
    <property type="term" value="P:regulation of signal transduction"/>
    <property type="evidence" value="ECO:0007669"/>
    <property type="project" value="TreeGrafter"/>
</dbReference>
<dbReference type="InterPro" id="IPR057053">
    <property type="entry name" value="MYND_ZMYND11_ZMYD8"/>
</dbReference>
<feature type="compositionally biased region" description="Polar residues" evidence="14">
    <location>
        <begin position="514"/>
        <end position="526"/>
    </location>
</feature>
<dbReference type="GO" id="GO:0140006">
    <property type="term" value="F:histone H3 reader activity"/>
    <property type="evidence" value="ECO:0007669"/>
    <property type="project" value="UniProtKB-ARBA"/>
</dbReference>
<dbReference type="PROSITE" id="PS01360">
    <property type="entry name" value="ZF_MYND_1"/>
    <property type="match status" value="1"/>
</dbReference>
<feature type="compositionally biased region" description="Acidic residues" evidence="14">
    <location>
        <begin position="531"/>
        <end position="541"/>
    </location>
</feature>
<keyword evidence="8" id="KW-0156">Chromatin regulator</keyword>
<keyword evidence="5" id="KW-0479">Metal-binding</keyword>
<dbReference type="GO" id="GO:0003677">
    <property type="term" value="F:DNA binding"/>
    <property type="evidence" value="ECO:0007669"/>
    <property type="project" value="InterPro"/>
</dbReference>
<evidence type="ECO:0000256" key="1">
    <source>
        <dbReference type="ARBA" id="ARBA00004123"/>
    </source>
</evidence>
<dbReference type="PROSITE" id="PS50812">
    <property type="entry name" value="PWWP"/>
    <property type="match status" value="1"/>
</dbReference>
<dbReference type="Gene3D" id="6.10.140.2220">
    <property type="match status" value="1"/>
</dbReference>
<dbReference type="SUPFAM" id="SSF47370">
    <property type="entry name" value="Bromodomain"/>
    <property type="match status" value="1"/>
</dbReference>
<reference evidence="18" key="1">
    <citation type="submission" date="2022-01" db="EMBL/GenBank/DDBJ databases">
        <authorList>
            <person name="King R."/>
        </authorList>
    </citation>
    <scope>NUCLEOTIDE SEQUENCE</scope>
</reference>
<feature type="domain" description="PWWP" evidence="15">
    <location>
        <begin position="344"/>
        <end position="382"/>
    </location>
</feature>
<dbReference type="AlphaFoldDB" id="A0A9N9T9A0"/>
<dbReference type="FunFam" id="6.10.140.2220:FF:000002">
    <property type="entry name" value="Protein kinase C-binding protein 1 isoform C"/>
    <property type="match status" value="1"/>
</dbReference>
<dbReference type="Pfam" id="PF00855">
    <property type="entry name" value="PWWP"/>
    <property type="match status" value="1"/>
</dbReference>
<dbReference type="SUPFAM" id="SSF57903">
    <property type="entry name" value="FYVE/PHD zinc finger"/>
    <property type="match status" value="1"/>
</dbReference>
<evidence type="ECO:0000256" key="4">
    <source>
        <dbReference type="ARBA" id="ARBA00022553"/>
    </source>
</evidence>
<keyword evidence="11" id="KW-0804">Transcription</keyword>
<dbReference type="InterPro" id="IPR047268">
    <property type="entry name" value="PWWP_BS69"/>
</dbReference>
<dbReference type="PROSITE" id="PS52014">
    <property type="entry name" value="SAMD1_WH"/>
    <property type="match status" value="1"/>
</dbReference>
<evidence type="ECO:0000256" key="6">
    <source>
        <dbReference type="ARBA" id="ARBA00022771"/>
    </source>
</evidence>
<evidence type="ECO:0000256" key="8">
    <source>
        <dbReference type="ARBA" id="ARBA00022853"/>
    </source>
</evidence>
<dbReference type="GO" id="GO:0008270">
    <property type="term" value="F:zinc ion binding"/>
    <property type="evidence" value="ECO:0007669"/>
    <property type="project" value="UniProtKB-KW"/>
</dbReference>
<evidence type="ECO:0000259" key="15">
    <source>
        <dbReference type="PROSITE" id="PS50812"/>
    </source>
</evidence>